<dbReference type="CDD" id="cd00672">
    <property type="entry name" value="CysRS_core"/>
    <property type="match status" value="1"/>
</dbReference>
<evidence type="ECO:0000256" key="6">
    <source>
        <dbReference type="ARBA" id="ARBA00022741"/>
    </source>
</evidence>
<keyword evidence="6 10" id="KW-0547">Nucleotide-binding</keyword>
<comment type="similarity">
    <text evidence="2 10">Belongs to the class-I aminoacyl-tRNA synthetase family. MshC subfamily.</text>
</comment>
<dbReference type="InterPro" id="IPR024909">
    <property type="entry name" value="Cys-tRNA/MSH_ligase"/>
</dbReference>
<dbReference type="InterPro" id="IPR032678">
    <property type="entry name" value="tRNA-synt_1_cat_dom"/>
</dbReference>
<evidence type="ECO:0000256" key="3">
    <source>
        <dbReference type="ARBA" id="ARBA00011245"/>
    </source>
</evidence>
<dbReference type="AlphaFoldDB" id="A0A0K1JKA3"/>
<dbReference type="GO" id="GO:0006423">
    <property type="term" value="P:cysteinyl-tRNA aminoacylation"/>
    <property type="evidence" value="ECO:0007669"/>
    <property type="project" value="TreeGrafter"/>
</dbReference>
<dbReference type="HAMAP" id="MF_01697">
    <property type="entry name" value="MshC"/>
    <property type="match status" value="1"/>
</dbReference>
<keyword evidence="7 10" id="KW-0862">Zinc</keyword>
<accession>A0A0K1JKA3</accession>
<comment type="function">
    <text evidence="1 10">Catalyzes the ATP-dependent condensation of GlcN-Ins and L-cysteine to form L-Cys-GlcN-Ins.</text>
</comment>
<comment type="catalytic activity">
    <reaction evidence="9 10">
        <text>1D-myo-inositol 2-amino-2-deoxy-alpha-D-glucopyranoside + L-cysteine + ATP = 1D-myo-inositol 2-(L-cysteinylamino)-2-deoxy-alpha-D-glucopyranoside + AMP + diphosphate + H(+)</text>
        <dbReference type="Rhea" id="RHEA:26176"/>
        <dbReference type="ChEBI" id="CHEBI:15378"/>
        <dbReference type="ChEBI" id="CHEBI:30616"/>
        <dbReference type="ChEBI" id="CHEBI:33019"/>
        <dbReference type="ChEBI" id="CHEBI:35235"/>
        <dbReference type="ChEBI" id="CHEBI:58886"/>
        <dbReference type="ChEBI" id="CHEBI:58887"/>
        <dbReference type="ChEBI" id="CHEBI:456215"/>
        <dbReference type="EC" id="6.3.1.13"/>
    </reaction>
</comment>
<feature type="short sequence motif" description="'KMSKS' region" evidence="10">
    <location>
        <begin position="297"/>
        <end position="301"/>
    </location>
</feature>
<evidence type="ECO:0000256" key="2">
    <source>
        <dbReference type="ARBA" id="ARBA00007723"/>
    </source>
</evidence>
<protein>
    <recommendedName>
        <fullName evidence="10">L-cysteine:1D-myo-inositol 2-amino-2-deoxy-alpha-D-glucopyranoside ligase</fullName>
        <shortName evidence="10">L-Cys:GlcN-Ins ligase</shortName>
        <ecNumber evidence="10">6.3.1.13</ecNumber>
    </recommendedName>
    <alternativeName>
        <fullName evidence="10">Mycothiol ligase</fullName>
        <shortName evidence="10">MSH ligase</shortName>
    </alternativeName>
</protein>
<evidence type="ECO:0000256" key="9">
    <source>
        <dbReference type="ARBA" id="ARBA00048350"/>
    </source>
</evidence>
<dbReference type="PRINTS" id="PR00983">
    <property type="entry name" value="TRNASYNTHCYS"/>
</dbReference>
<organism evidence="12 13">
    <name type="scientific">Luteipulveratus mongoliensis</name>
    <dbReference type="NCBI Taxonomy" id="571913"/>
    <lineage>
        <taxon>Bacteria</taxon>
        <taxon>Bacillati</taxon>
        <taxon>Actinomycetota</taxon>
        <taxon>Actinomycetes</taxon>
        <taxon>Micrococcales</taxon>
        <taxon>Dermacoccaceae</taxon>
        <taxon>Luteipulveratus</taxon>
    </lineage>
</organism>
<dbReference type="GO" id="GO:0035446">
    <property type="term" value="F:cysteine-glucosaminylinositol ligase activity"/>
    <property type="evidence" value="ECO:0007669"/>
    <property type="project" value="UniProtKB-UniRule"/>
</dbReference>
<keyword evidence="4 10" id="KW-0436">Ligase</keyword>
<evidence type="ECO:0000256" key="5">
    <source>
        <dbReference type="ARBA" id="ARBA00022723"/>
    </source>
</evidence>
<dbReference type="Gene3D" id="3.40.50.620">
    <property type="entry name" value="HUPs"/>
    <property type="match status" value="1"/>
</dbReference>
<keyword evidence="5 10" id="KW-0479">Metal-binding</keyword>
<feature type="binding site" evidence="10">
    <location>
        <begin position="257"/>
        <end position="259"/>
    </location>
    <ligand>
        <name>L-cysteinyl-5'-AMP</name>
        <dbReference type="ChEBI" id="CHEBI:144924"/>
    </ligand>
</feature>
<evidence type="ECO:0000256" key="8">
    <source>
        <dbReference type="ARBA" id="ARBA00022840"/>
    </source>
</evidence>
<dbReference type="PANTHER" id="PTHR10890">
    <property type="entry name" value="CYSTEINYL-TRNA SYNTHETASE"/>
    <property type="match status" value="1"/>
</dbReference>
<dbReference type="RefSeq" id="WP_052593027.1">
    <property type="nucleotide sequence ID" value="NZ_CP011112.1"/>
</dbReference>
<feature type="binding site" evidence="10">
    <location>
        <position position="239"/>
    </location>
    <ligand>
        <name>Zn(2+)</name>
        <dbReference type="ChEBI" id="CHEBI:29105"/>
    </ligand>
</feature>
<feature type="binding site" evidence="10">
    <location>
        <position position="291"/>
    </location>
    <ligand>
        <name>L-cysteinyl-5'-AMP</name>
        <dbReference type="ChEBI" id="CHEBI:144924"/>
    </ligand>
</feature>
<dbReference type="OrthoDB" id="9815130at2"/>
<feature type="binding site" evidence="10">
    <location>
        <position position="264"/>
    </location>
    <ligand>
        <name>Zn(2+)</name>
        <dbReference type="ChEBI" id="CHEBI:29105"/>
    </ligand>
</feature>
<dbReference type="GO" id="GO:0004817">
    <property type="term" value="F:cysteine-tRNA ligase activity"/>
    <property type="evidence" value="ECO:0007669"/>
    <property type="project" value="TreeGrafter"/>
</dbReference>
<dbReference type="GO" id="GO:0005524">
    <property type="term" value="F:ATP binding"/>
    <property type="evidence" value="ECO:0007669"/>
    <property type="project" value="UniProtKB-KW"/>
</dbReference>
<feature type="short sequence motif" description="'ERGGDP' region" evidence="10">
    <location>
        <begin position="194"/>
        <end position="199"/>
    </location>
</feature>
<dbReference type="KEGG" id="lmoi:VV02_16035"/>
<comment type="cofactor">
    <cofactor evidence="10">
        <name>Zn(2+)</name>
        <dbReference type="ChEBI" id="CHEBI:29105"/>
    </cofactor>
    <text evidence="10">Binds 1 zinc ion per subunit.</text>
</comment>
<sequence length="421" mass="45832">MKSWSSPVLPELPGQSGPLTLFDTASQQGRAVSPEGTARMYVCGITPYDATHLGHAATYVTFDLVNRALRAAGHDVHYVQNTTDIDDPLLERAERDGVAWQDLATSEIQLFHDDMTALRVLAPDHYVGVVETMPQHVETVTRLLSSGAAYALAVDPSEAGQEGVQDIYLDLAQQPSFGEVSHWSREQMMDVFADRGGDPDRVGKHDQLDPLLWHGVRPGEPSWDGGAAGPGRPGWHIECTTLALNLLGDGFDVQGGGSDLIFPHHEMSAVQAAALTGHTPFAQVYAHQGMVGYDGEKMSKSKGNLVRVSDLRRDGIDPMAVRLVLLAQHYRTDWEYTDSLLKQASERLERWRDAIAADRGPAAEPVVEAIRGFLADDLHSERALEVVDAWVAEAGRESETHVDGPGQQLSAALDTLLGVRL</sequence>
<dbReference type="InterPro" id="IPR014729">
    <property type="entry name" value="Rossmann-like_a/b/a_fold"/>
</dbReference>
<dbReference type="InterPro" id="IPR017812">
    <property type="entry name" value="Mycothiol_ligase_MshC"/>
</dbReference>
<evidence type="ECO:0000256" key="7">
    <source>
        <dbReference type="ARBA" id="ARBA00022833"/>
    </source>
</evidence>
<evidence type="ECO:0000256" key="4">
    <source>
        <dbReference type="ARBA" id="ARBA00022598"/>
    </source>
</evidence>
<keyword evidence="8 10" id="KW-0067">ATP-binding</keyword>
<feature type="short sequence motif" description="'HIGH' region" evidence="10">
    <location>
        <begin position="45"/>
        <end position="55"/>
    </location>
</feature>
<dbReference type="EC" id="6.3.1.13" evidence="10"/>
<dbReference type="NCBIfam" id="TIGR03447">
    <property type="entry name" value="mycothiol_MshC"/>
    <property type="match status" value="1"/>
</dbReference>
<dbReference type="EMBL" id="CP011112">
    <property type="protein sequence ID" value="AKU17018.1"/>
    <property type="molecule type" value="Genomic_DNA"/>
</dbReference>
<evidence type="ECO:0000256" key="1">
    <source>
        <dbReference type="ARBA" id="ARBA00003679"/>
    </source>
</evidence>
<feature type="domain" description="tRNA synthetases class I catalytic" evidence="11">
    <location>
        <begin position="35"/>
        <end position="345"/>
    </location>
</feature>
<evidence type="ECO:0000259" key="11">
    <source>
        <dbReference type="Pfam" id="PF01406"/>
    </source>
</evidence>
<dbReference type="STRING" id="571913.VV02_16035"/>
<proteinExistence type="inferred from homology"/>
<dbReference type="GO" id="GO:0005829">
    <property type="term" value="C:cytosol"/>
    <property type="evidence" value="ECO:0007669"/>
    <property type="project" value="TreeGrafter"/>
</dbReference>
<dbReference type="PANTHER" id="PTHR10890:SF3">
    <property type="entry name" value="CYSTEINE--TRNA LIGASE, CYTOPLASMIC"/>
    <property type="match status" value="1"/>
</dbReference>
<evidence type="ECO:0000313" key="12">
    <source>
        <dbReference type="EMBL" id="AKU17018.1"/>
    </source>
</evidence>
<feature type="binding site" evidence="10">
    <location>
        <position position="43"/>
    </location>
    <ligand>
        <name>Zn(2+)</name>
        <dbReference type="ChEBI" id="CHEBI:29105"/>
    </ligand>
</feature>
<evidence type="ECO:0000313" key="13">
    <source>
        <dbReference type="Proteomes" id="UP000066480"/>
    </source>
</evidence>
<feature type="binding site" evidence="10">
    <location>
        <position position="58"/>
    </location>
    <ligand>
        <name>L-cysteinyl-5'-AMP</name>
        <dbReference type="ChEBI" id="CHEBI:144924"/>
    </ligand>
</feature>
<feature type="binding site" evidence="10">
    <location>
        <begin position="43"/>
        <end position="46"/>
    </location>
    <ligand>
        <name>L-cysteinyl-5'-AMP</name>
        <dbReference type="ChEBI" id="CHEBI:144924"/>
    </ligand>
</feature>
<dbReference type="GO" id="GO:0008270">
    <property type="term" value="F:zinc ion binding"/>
    <property type="evidence" value="ECO:0007669"/>
    <property type="project" value="UniProtKB-UniRule"/>
</dbReference>
<gene>
    <name evidence="10" type="primary">mshC</name>
    <name evidence="12" type="ORF">VV02_16035</name>
</gene>
<feature type="binding site" evidence="10">
    <location>
        <begin position="81"/>
        <end position="83"/>
    </location>
    <ligand>
        <name>L-cysteinyl-5'-AMP</name>
        <dbReference type="ChEBI" id="CHEBI:144924"/>
    </ligand>
</feature>
<comment type="subunit">
    <text evidence="3 10">Monomer.</text>
</comment>
<keyword evidence="13" id="KW-1185">Reference proteome</keyword>
<reference evidence="12 13" key="1">
    <citation type="submission" date="2015-03" db="EMBL/GenBank/DDBJ databases">
        <title>Luteipulveratus halotolerans sp. nov., a novel actinobacterium (Dermacoccaceae) from Sarawak, Malaysia.</title>
        <authorList>
            <person name="Juboi H."/>
            <person name="Basik A."/>
            <person name="Shamsul S.S."/>
            <person name="Arnold P."/>
            <person name="Schmitt E.K."/>
            <person name="Sanglier J.-J."/>
            <person name="Yeo T."/>
        </authorList>
    </citation>
    <scope>NUCLEOTIDE SEQUENCE [LARGE SCALE GENOMIC DNA]</scope>
    <source>
        <strain evidence="12 13">MN07-A0370</strain>
    </source>
</reference>
<feature type="binding site" evidence="10">
    <location>
        <position position="235"/>
    </location>
    <ligand>
        <name>L-cysteinyl-5'-AMP</name>
        <dbReference type="ChEBI" id="CHEBI:144924"/>
    </ligand>
</feature>
<name>A0A0K1JKA3_9MICO</name>
<evidence type="ECO:0000256" key="10">
    <source>
        <dbReference type="HAMAP-Rule" id="MF_01697"/>
    </source>
</evidence>
<dbReference type="GO" id="GO:0010125">
    <property type="term" value="P:mycothiol biosynthetic process"/>
    <property type="evidence" value="ECO:0007669"/>
    <property type="project" value="UniProtKB-UniRule"/>
</dbReference>
<dbReference type="SUPFAM" id="SSF52374">
    <property type="entry name" value="Nucleotidylyl transferase"/>
    <property type="match status" value="1"/>
</dbReference>
<dbReference type="PATRIC" id="fig|571913.6.peg.3255"/>
<dbReference type="Pfam" id="PF01406">
    <property type="entry name" value="tRNA-synt_1e"/>
    <property type="match status" value="1"/>
</dbReference>
<dbReference type="Proteomes" id="UP000066480">
    <property type="component" value="Chromosome"/>
</dbReference>
<dbReference type="Gene3D" id="1.20.120.640">
    <property type="entry name" value="Anticodon-binding domain of a subclass of class I aminoacyl-tRNA synthetases"/>
    <property type="match status" value="1"/>
</dbReference>